<name>A0A561U0P8_9PSEU</name>
<dbReference type="EMBL" id="VIWX01000006">
    <property type="protein sequence ID" value="TWF92947.1"/>
    <property type="molecule type" value="Genomic_DNA"/>
</dbReference>
<accession>A0A561U0P8</accession>
<keyword evidence="1" id="KW-1133">Transmembrane helix</keyword>
<feature type="transmembrane region" description="Helical" evidence="1">
    <location>
        <begin position="6"/>
        <end position="27"/>
    </location>
</feature>
<dbReference type="Proteomes" id="UP000316184">
    <property type="component" value="Unassembled WGS sequence"/>
</dbReference>
<dbReference type="AlphaFoldDB" id="A0A561U0P8"/>
<keyword evidence="1" id="KW-0812">Transmembrane</keyword>
<reference evidence="2 3" key="1">
    <citation type="submission" date="2019-06" db="EMBL/GenBank/DDBJ databases">
        <title>Sequencing the genomes of 1000 actinobacteria strains.</title>
        <authorList>
            <person name="Klenk H.-P."/>
        </authorList>
    </citation>
    <scope>NUCLEOTIDE SEQUENCE [LARGE SCALE GENOMIC DNA]</scope>
    <source>
        <strain evidence="2 3">DSM 46699</strain>
    </source>
</reference>
<organism evidence="2 3">
    <name type="scientific">Saccharopolyspora dendranthemae</name>
    <dbReference type="NCBI Taxonomy" id="1181886"/>
    <lineage>
        <taxon>Bacteria</taxon>
        <taxon>Bacillati</taxon>
        <taxon>Actinomycetota</taxon>
        <taxon>Actinomycetes</taxon>
        <taxon>Pseudonocardiales</taxon>
        <taxon>Pseudonocardiaceae</taxon>
        <taxon>Saccharopolyspora</taxon>
    </lineage>
</organism>
<sequence length="37" mass="3991">MTTEILVELALSALIVVALLITCAVLRDARPPHGPHR</sequence>
<gene>
    <name evidence="2" type="ORF">FHU35_16229</name>
</gene>
<proteinExistence type="predicted"/>
<protein>
    <submittedName>
        <fullName evidence="2">Uncharacterized protein</fullName>
    </submittedName>
</protein>
<evidence type="ECO:0000313" key="3">
    <source>
        <dbReference type="Proteomes" id="UP000316184"/>
    </source>
</evidence>
<evidence type="ECO:0000256" key="1">
    <source>
        <dbReference type="SAM" id="Phobius"/>
    </source>
</evidence>
<keyword evidence="3" id="KW-1185">Reference proteome</keyword>
<keyword evidence="1" id="KW-0472">Membrane</keyword>
<comment type="caution">
    <text evidence="2">The sequence shown here is derived from an EMBL/GenBank/DDBJ whole genome shotgun (WGS) entry which is preliminary data.</text>
</comment>
<evidence type="ECO:0000313" key="2">
    <source>
        <dbReference type="EMBL" id="TWF92947.1"/>
    </source>
</evidence>